<reference evidence="1" key="1">
    <citation type="submission" date="2023-11" db="EMBL/GenBank/DDBJ databases">
        <authorList>
            <person name="Poullet M."/>
        </authorList>
    </citation>
    <scope>NUCLEOTIDE SEQUENCE</scope>
    <source>
        <strain evidence="1">E1834</strain>
    </source>
</reference>
<keyword evidence="2" id="KW-1185">Reference proteome</keyword>
<sequence length="58" mass="7042">MLQLTFNGLCKISLIVFWELIKSVGKFNSGRRWEWSMWGSILGRLFSKIRRELRKIRR</sequence>
<accession>A0ACB0Z0T4</accession>
<evidence type="ECO:0000313" key="2">
    <source>
        <dbReference type="Proteomes" id="UP001497535"/>
    </source>
</evidence>
<protein>
    <submittedName>
        <fullName evidence="1">Uncharacterized protein</fullName>
    </submittedName>
</protein>
<name>A0ACB0Z0T4_MELEN</name>
<evidence type="ECO:0000313" key="1">
    <source>
        <dbReference type="EMBL" id="CAK5072343.1"/>
    </source>
</evidence>
<organism evidence="1 2">
    <name type="scientific">Meloidogyne enterolobii</name>
    <name type="common">Root-knot nematode worm</name>
    <name type="synonym">Meloidogyne mayaguensis</name>
    <dbReference type="NCBI Taxonomy" id="390850"/>
    <lineage>
        <taxon>Eukaryota</taxon>
        <taxon>Metazoa</taxon>
        <taxon>Ecdysozoa</taxon>
        <taxon>Nematoda</taxon>
        <taxon>Chromadorea</taxon>
        <taxon>Rhabditida</taxon>
        <taxon>Tylenchina</taxon>
        <taxon>Tylenchomorpha</taxon>
        <taxon>Tylenchoidea</taxon>
        <taxon>Meloidogynidae</taxon>
        <taxon>Meloidogyninae</taxon>
        <taxon>Meloidogyne</taxon>
    </lineage>
</organism>
<dbReference type="EMBL" id="CAVMJV010000022">
    <property type="protein sequence ID" value="CAK5072343.1"/>
    <property type="molecule type" value="Genomic_DNA"/>
</dbReference>
<dbReference type="Proteomes" id="UP001497535">
    <property type="component" value="Unassembled WGS sequence"/>
</dbReference>
<proteinExistence type="predicted"/>
<comment type="caution">
    <text evidence="1">The sequence shown here is derived from an EMBL/GenBank/DDBJ whole genome shotgun (WGS) entry which is preliminary data.</text>
</comment>
<gene>
    <name evidence="1" type="ORF">MENTE1834_LOCUS19171</name>
</gene>